<dbReference type="STRING" id="169760.PSTEL_09665"/>
<feature type="domain" description="Phage neck terminator protein gp12-like" evidence="1">
    <location>
        <begin position="10"/>
        <end position="156"/>
    </location>
</feature>
<dbReference type="NCBIfam" id="NF047498">
    <property type="entry name" value="LIC_12616_fam"/>
    <property type="match status" value="1"/>
</dbReference>
<name>A0A089LVQ9_9BACL</name>
<evidence type="ECO:0000259" key="1">
    <source>
        <dbReference type="Pfam" id="PF23961"/>
    </source>
</evidence>
<proteinExistence type="predicted"/>
<accession>A0A089LVQ9</accession>
<dbReference type="Pfam" id="PF23961">
    <property type="entry name" value="Phage_tail_terminator_9"/>
    <property type="match status" value="1"/>
</dbReference>
<sequence>MLPYEEIRVAIVEGLQEATGGLVIEMNGGGKMPTGSFITYTIFGFEPVDGMAAITQDQDKRIRRETVTFTVSFNCYADDIDAAIVLAMTARDWFKMSGREVLKDTLDVVVTDIGDIQNRDLNIGEEWERRQGFDVEFRATDRVESPLNWIDTAPITKE</sequence>
<keyword evidence="3" id="KW-1185">Reference proteome</keyword>
<dbReference type="OrthoDB" id="2921463at2"/>
<evidence type="ECO:0000313" key="3">
    <source>
        <dbReference type="Proteomes" id="UP000029507"/>
    </source>
</evidence>
<dbReference type="Proteomes" id="UP000029507">
    <property type="component" value="Chromosome"/>
</dbReference>
<dbReference type="EMBL" id="CP009286">
    <property type="protein sequence ID" value="AIQ63313.1"/>
    <property type="molecule type" value="Genomic_DNA"/>
</dbReference>
<evidence type="ECO:0000313" key="2">
    <source>
        <dbReference type="EMBL" id="AIQ63313.1"/>
    </source>
</evidence>
<dbReference type="AlphaFoldDB" id="A0A089LVQ9"/>
<gene>
    <name evidence="2" type="ORF">PSTEL_09665</name>
</gene>
<dbReference type="HOGENOM" id="CLU_127587_0_0_9"/>
<reference evidence="2 3" key="1">
    <citation type="submission" date="2014-08" db="EMBL/GenBank/DDBJ databases">
        <title>Comparative genomics of the Paenibacillus odorifer group.</title>
        <authorList>
            <person name="den Bakker H.C."/>
            <person name="Tsai Y.-C."/>
            <person name="Martin N."/>
            <person name="Korlach J."/>
            <person name="Wiedmann M."/>
        </authorList>
    </citation>
    <scope>NUCLEOTIDE SEQUENCE [LARGE SCALE GENOMIC DNA]</scope>
    <source>
        <strain evidence="2 3">DSM 14472</strain>
    </source>
</reference>
<dbReference type="InterPro" id="IPR057087">
    <property type="entry name" value="Gp12-like"/>
</dbReference>
<protein>
    <recommendedName>
        <fullName evidence="1">Phage neck terminator protein gp12-like domain-containing protein</fullName>
    </recommendedName>
</protein>
<organism evidence="2 3">
    <name type="scientific">Paenibacillus stellifer</name>
    <dbReference type="NCBI Taxonomy" id="169760"/>
    <lineage>
        <taxon>Bacteria</taxon>
        <taxon>Bacillati</taxon>
        <taxon>Bacillota</taxon>
        <taxon>Bacilli</taxon>
        <taxon>Bacillales</taxon>
        <taxon>Paenibacillaceae</taxon>
        <taxon>Paenibacillus</taxon>
    </lineage>
</organism>
<dbReference type="RefSeq" id="WP_038694764.1">
    <property type="nucleotide sequence ID" value="NZ_CP009286.1"/>
</dbReference>
<dbReference type="KEGG" id="pste:PSTEL_09665"/>